<sequence length="198" mass="21570">MSKSQIASAGYFQQYASLTAEERESRRVICDAKIDETQAAFPIENGSWACPGYGQTRSKVRCHPTCGQGFLPDWTEKSISKPKKDAARFMARCGDPATIVRKNLPIGMELKCSAKPAHPCIARAATIAISDGRLELANVINKKRASYQVVCEDGSVSGRVHCFQGVFNNPKWNRDAWKSSCVGKTTTVVLPSKKAGGI</sequence>
<organism evidence="1 2">
    <name type="scientific">Oikopleura dioica</name>
    <name type="common">Tunicate</name>
    <dbReference type="NCBI Taxonomy" id="34765"/>
    <lineage>
        <taxon>Eukaryota</taxon>
        <taxon>Metazoa</taxon>
        <taxon>Chordata</taxon>
        <taxon>Tunicata</taxon>
        <taxon>Appendicularia</taxon>
        <taxon>Copelata</taxon>
        <taxon>Oikopleuridae</taxon>
        <taxon>Oikopleura</taxon>
    </lineage>
</organism>
<evidence type="ECO:0000313" key="2">
    <source>
        <dbReference type="Proteomes" id="UP001158576"/>
    </source>
</evidence>
<dbReference type="EMBL" id="OU015566">
    <property type="protein sequence ID" value="CAG5104938.1"/>
    <property type="molecule type" value="Genomic_DNA"/>
</dbReference>
<evidence type="ECO:0000313" key="1">
    <source>
        <dbReference type="EMBL" id="CAG5104938.1"/>
    </source>
</evidence>
<dbReference type="Proteomes" id="UP001158576">
    <property type="component" value="Chromosome 1"/>
</dbReference>
<reference evidence="1 2" key="1">
    <citation type="submission" date="2021-04" db="EMBL/GenBank/DDBJ databases">
        <authorList>
            <person name="Bliznina A."/>
        </authorList>
    </citation>
    <scope>NUCLEOTIDE SEQUENCE [LARGE SCALE GENOMIC DNA]</scope>
</reference>
<proteinExistence type="predicted"/>
<gene>
    <name evidence="1" type="ORF">OKIOD_LOCUS10453</name>
</gene>
<name>A0ABN7SNP2_OIKDI</name>
<keyword evidence="2" id="KW-1185">Reference proteome</keyword>
<accession>A0ABN7SNP2</accession>
<protein>
    <submittedName>
        <fullName evidence="1">Oidioi.mRNA.OKI2018_I69.chr1.g1688.t1.cds</fullName>
    </submittedName>
</protein>